<feature type="domain" description="C3H1-type" evidence="8">
    <location>
        <begin position="135"/>
        <end position="161"/>
    </location>
</feature>
<dbReference type="InterPro" id="IPR057444">
    <property type="entry name" value="Znf-CCCH_AtC3H23-like"/>
</dbReference>
<keyword evidence="5" id="KW-0238">DNA-binding</keyword>
<dbReference type="EMBL" id="JAAARO010000017">
    <property type="protein sequence ID" value="KAF5732578.1"/>
    <property type="molecule type" value="Genomic_DNA"/>
</dbReference>
<dbReference type="GO" id="GO:0006355">
    <property type="term" value="P:regulation of DNA-templated transcription"/>
    <property type="evidence" value="ECO:0007669"/>
    <property type="project" value="UniProtKB-ARBA"/>
</dbReference>
<evidence type="ECO:0000313" key="9">
    <source>
        <dbReference type="EMBL" id="KAF5732578.1"/>
    </source>
</evidence>
<dbReference type="InterPro" id="IPR036855">
    <property type="entry name" value="Znf_CCCH_sf"/>
</dbReference>
<keyword evidence="2" id="KW-0677">Repeat</keyword>
<evidence type="ECO:0000256" key="3">
    <source>
        <dbReference type="ARBA" id="ARBA00022771"/>
    </source>
</evidence>
<reference evidence="9 10" key="1">
    <citation type="journal article" date="2020" name="Nat. Commun.">
        <title>Genome of Tripterygium wilfordii and identification of cytochrome P450 involved in triptolide biosynthesis.</title>
        <authorList>
            <person name="Tu L."/>
            <person name="Su P."/>
            <person name="Zhang Z."/>
            <person name="Gao L."/>
            <person name="Wang J."/>
            <person name="Hu T."/>
            <person name="Zhou J."/>
            <person name="Zhang Y."/>
            <person name="Zhao Y."/>
            <person name="Liu Y."/>
            <person name="Song Y."/>
            <person name="Tong Y."/>
            <person name="Lu Y."/>
            <person name="Yang J."/>
            <person name="Xu C."/>
            <person name="Jia M."/>
            <person name="Peters R.J."/>
            <person name="Huang L."/>
            <person name="Gao W."/>
        </authorList>
    </citation>
    <scope>NUCLEOTIDE SEQUENCE [LARGE SCALE GENOMIC DNA]</scope>
    <source>
        <strain evidence="10">cv. XIE 37</strain>
        <tissue evidence="9">Leaf</tissue>
    </source>
</reference>
<keyword evidence="1 6" id="KW-0479">Metal-binding</keyword>
<name>A0A7J7CEK9_TRIWF</name>
<dbReference type="InterPro" id="IPR000571">
    <property type="entry name" value="Znf_CCCH"/>
</dbReference>
<accession>A0A7J7CEK9</accession>
<dbReference type="AlphaFoldDB" id="A0A7J7CEK9"/>
<dbReference type="PANTHER" id="PTHR14493:SF90">
    <property type="entry name" value="ZINC FINGER CCCH DOMAIN-CONTAINING PROTEIN 2"/>
    <property type="match status" value="1"/>
</dbReference>
<dbReference type="Pfam" id="PF00642">
    <property type="entry name" value="zf-CCCH"/>
    <property type="match status" value="1"/>
</dbReference>
<dbReference type="InterPro" id="IPR045234">
    <property type="entry name" value="Unkempt-like"/>
</dbReference>
<feature type="region of interest" description="Disordered" evidence="7">
    <location>
        <begin position="338"/>
        <end position="358"/>
    </location>
</feature>
<protein>
    <submittedName>
        <fullName evidence="9">Zinc finger family protein</fullName>
    </submittedName>
</protein>
<evidence type="ECO:0000256" key="2">
    <source>
        <dbReference type="ARBA" id="ARBA00022737"/>
    </source>
</evidence>
<evidence type="ECO:0000259" key="8">
    <source>
        <dbReference type="PROSITE" id="PS50103"/>
    </source>
</evidence>
<evidence type="ECO:0000256" key="1">
    <source>
        <dbReference type="ARBA" id="ARBA00022723"/>
    </source>
</evidence>
<evidence type="ECO:0000256" key="5">
    <source>
        <dbReference type="ARBA" id="ARBA00023125"/>
    </source>
</evidence>
<dbReference type="SUPFAM" id="SSF90229">
    <property type="entry name" value="CCCH zinc finger"/>
    <property type="match status" value="1"/>
</dbReference>
<proteinExistence type="predicted"/>
<dbReference type="Proteomes" id="UP000593562">
    <property type="component" value="Unassembled WGS sequence"/>
</dbReference>
<evidence type="ECO:0000313" key="10">
    <source>
        <dbReference type="Proteomes" id="UP000593562"/>
    </source>
</evidence>
<dbReference type="Pfam" id="PF25512">
    <property type="entry name" value="zf-CCCH_AtC3H23"/>
    <property type="match status" value="1"/>
</dbReference>
<dbReference type="GO" id="GO:0003677">
    <property type="term" value="F:DNA binding"/>
    <property type="evidence" value="ECO:0007669"/>
    <property type="project" value="UniProtKB-KW"/>
</dbReference>
<dbReference type="GO" id="GO:0008270">
    <property type="term" value="F:zinc ion binding"/>
    <property type="evidence" value="ECO:0007669"/>
    <property type="project" value="UniProtKB-KW"/>
</dbReference>
<organism evidence="9 10">
    <name type="scientific">Tripterygium wilfordii</name>
    <name type="common">Thunder God vine</name>
    <dbReference type="NCBI Taxonomy" id="458696"/>
    <lineage>
        <taxon>Eukaryota</taxon>
        <taxon>Viridiplantae</taxon>
        <taxon>Streptophyta</taxon>
        <taxon>Embryophyta</taxon>
        <taxon>Tracheophyta</taxon>
        <taxon>Spermatophyta</taxon>
        <taxon>Magnoliopsida</taxon>
        <taxon>eudicotyledons</taxon>
        <taxon>Gunneridae</taxon>
        <taxon>Pentapetalae</taxon>
        <taxon>rosids</taxon>
        <taxon>fabids</taxon>
        <taxon>Celastrales</taxon>
        <taxon>Celastraceae</taxon>
        <taxon>Tripterygium</taxon>
    </lineage>
</organism>
<dbReference type="OrthoDB" id="410307at2759"/>
<dbReference type="PANTHER" id="PTHR14493">
    <property type="entry name" value="UNKEMPT FAMILY MEMBER"/>
    <property type="match status" value="1"/>
</dbReference>
<dbReference type="InParanoid" id="A0A7J7CEK9"/>
<sequence length="398" mass="45148">MSTMCAEKHSFYPSQQLHLLSPKKPTFKDTIFDSNIANLIPPRMLLSRKTQIQETPEISLYESNLRKYLPYNDDNEEIEELDSSDSADPYSSDQFRMFEFKVRRCTRSRSHDWTDCPFAHPGEKARRRDPRRYHYSGTVCPDFRRGGCTRGENCQYAHGVFECWLHPSRYRTEACKDGKNCKRKICFFAHSPKQLRISPEISNTERKFKSLNHNLNHRCLFCSHNSVSNSPTSTLLGMPHLSPPMSPSPPLSPVKHIGINGFSPLSRFGGCESCNLSKLSTGVVSYKEMLTELMNSMEAMKFSESVSSPCSSTTPNNNNRNVNVPWLDVSFNVEDHQQQHFTLSPSTPSPSGSGNLFREDYSSKITVTAADLDKMNDNSTEFGGPADPDLGWVNELLM</sequence>
<comment type="caution">
    <text evidence="9">The sequence shown here is derived from an EMBL/GenBank/DDBJ whole genome shotgun (WGS) entry which is preliminary data.</text>
</comment>
<keyword evidence="3 6" id="KW-0863">Zinc-finger</keyword>
<evidence type="ECO:0000256" key="6">
    <source>
        <dbReference type="PROSITE-ProRule" id="PRU00723"/>
    </source>
</evidence>
<keyword evidence="10" id="KW-1185">Reference proteome</keyword>
<gene>
    <name evidence="9" type="ORF">HS088_TW17G00108</name>
</gene>
<dbReference type="FunCoup" id="A0A7J7CEK9">
    <property type="interactions" value="755"/>
</dbReference>
<dbReference type="Gene3D" id="3.30.1370.210">
    <property type="match status" value="1"/>
</dbReference>
<dbReference type="FunFam" id="3.30.1370.210:FF:000009">
    <property type="entry name" value="Zinc finger CCCH domain-containing protein 66"/>
    <property type="match status" value="1"/>
</dbReference>
<keyword evidence="4 6" id="KW-0862">Zinc</keyword>
<dbReference type="SMART" id="SM00356">
    <property type="entry name" value="ZnF_C3H1"/>
    <property type="match status" value="2"/>
</dbReference>
<evidence type="ECO:0000256" key="7">
    <source>
        <dbReference type="SAM" id="MobiDB-lite"/>
    </source>
</evidence>
<feature type="zinc finger region" description="C3H1-type" evidence="6">
    <location>
        <begin position="135"/>
        <end position="161"/>
    </location>
</feature>
<dbReference type="PROSITE" id="PS50103">
    <property type="entry name" value="ZF_C3H1"/>
    <property type="match status" value="1"/>
</dbReference>
<feature type="compositionally biased region" description="Low complexity" evidence="7">
    <location>
        <begin position="344"/>
        <end position="354"/>
    </location>
</feature>
<evidence type="ECO:0000256" key="4">
    <source>
        <dbReference type="ARBA" id="ARBA00022833"/>
    </source>
</evidence>